<sequence>MLSGNLTGFTAPEILEKLKGRFRRQAPLTKTKSFYYTLRRKLNWGYSMPIAQKEKMNDPETIGKRLEYSCRAVPLIHQGRNFVYIDETAFQVRDRARKTWQPRGRKLIVSEQNKTKSYTLIGALDSTGFLGYIIAEKGAQQEQFMGFISELIKYLDQKGELRNCVFIMDNATIHSSALIEKTILKHIPHLFLAPYSPQMNPIEKLWFIIKSRLSKKRIRDLNSLLRAIFITAQSIDAQT</sequence>
<dbReference type="InterPro" id="IPR036397">
    <property type="entry name" value="RNaseH_sf"/>
</dbReference>
<dbReference type="Gene3D" id="3.30.420.10">
    <property type="entry name" value="Ribonuclease H-like superfamily/Ribonuclease H"/>
    <property type="match status" value="1"/>
</dbReference>
<evidence type="ECO:0000259" key="1">
    <source>
        <dbReference type="Pfam" id="PF13358"/>
    </source>
</evidence>
<dbReference type="InterPro" id="IPR038717">
    <property type="entry name" value="Tc1-like_DDE_dom"/>
</dbReference>
<proteinExistence type="predicted"/>
<evidence type="ECO:0000313" key="2">
    <source>
        <dbReference type="EMBL" id="CCQ48560.1"/>
    </source>
</evidence>
<dbReference type="Pfam" id="PF13358">
    <property type="entry name" value="DDE_3"/>
    <property type="match status" value="1"/>
</dbReference>
<accession>M5DDM4</accession>
<dbReference type="GO" id="GO:0003676">
    <property type="term" value="F:nucleic acid binding"/>
    <property type="evidence" value="ECO:0007669"/>
    <property type="project" value="InterPro"/>
</dbReference>
<feature type="domain" description="Tc1-like transposase DDE" evidence="1">
    <location>
        <begin position="82"/>
        <end position="224"/>
    </location>
</feature>
<organism evidence="2">
    <name type="scientific">Tetrahymena thermophila</name>
    <dbReference type="NCBI Taxonomy" id="5911"/>
    <lineage>
        <taxon>Eukaryota</taxon>
        <taxon>Sar</taxon>
        <taxon>Alveolata</taxon>
        <taxon>Ciliophora</taxon>
        <taxon>Intramacronucleata</taxon>
        <taxon>Oligohymenophorea</taxon>
        <taxon>Hymenostomatida</taxon>
        <taxon>Tetrahymenina</taxon>
        <taxon>Tetrahymenidae</taxon>
        <taxon>Tetrahymena</taxon>
    </lineage>
</organism>
<dbReference type="PANTHER" id="PTHR46564:SF1">
    <property type="entry name" value="TRANSPOSASE"/>
    <property type="match status" value="1"/>
</dbReference>
<protein>
    <submittedName>
        <fullName evidence="2">42 kDa transposase</fullName>
    </submittedName>
</protein>
<name>M5DDM4_TETTH</name>
<dbReference type="PANTHER" id="PTHR46564">
    <property type="entry name" value="TRANSPOSASE"/>
    <property type="match status" value="1"/>
</dbReference>
<dbReference type="AlphaFoldDB" id="M5DDM4"/>
<reference evidence="2" key="1">
    <citation type="submission" date="2013-01" db="EMBL/GenBank/DDBJ databases">
        <title>Transposon domestication versus mutualism in ciliate genome rearrangements.</title>
        <authorList>
            <person name="Vogt A."/>
            <person name="Goldman A.D."/>
            <person name="Mochizuki K."/>
            <person name="Landweber L.F."/>
        </authorList>
    </citation>
    <scope>NUCLEOTIDE SEQUENCE</scope>
    <source>
        <strain evidence="2">B2086</strain>
    </source>
</reference>
<dbReference type="EMBL" id="HF585551">
    <property type="protein sequence ID" value="CCQ48560.1"/>
    <property type="molecule type" value="Genomic_DNA"/>
</dbReference>